<feature type="binding site" evidence="10">
    <location>
        <position position="128"/>
    </location>
    <ligand>
        <name>substrate</name>
    </ligand>
</feature>
<feature type="binding site" evidence="10">
    <location>
        <position position="301"/>
    </location>
    <ligand>
        <name>substrate</name>
    </ligand>
</feature>
<protein>
    <recommendedName>
        <fullName evidence="3 12">Beta-glucosidase</fullName>
        <ecNumber evidence="3 12">3.2.1.21</ecNumber>
    </recommendedName>
</protein>
<keyword evidence="14" id="KW-1185">Reference proteome</keyword>
<evidence type="ECO:0000256" key="5">
    <source>
        <dbReference type="ARBA" id="ARBA00023001"/>
    </source>
</evidence>
<feature type="binding site" evidence="10">
    <location>
        <position position="172"/>
    </location>
    <ligand>
        <name>substrate</name>
    </ligand>
</feature>
<dbReference type="SUPFAM" id="SSF51445">
    <property type="entry name" value="(Trans)glycosidases"/>
    <property type="match status" value="1"/>
</dbReference>
<dbReference type="FunFam" id="3.20.20.80:FF:000004">
    <property type="entry name" value="Beta-glucosidase 6-phospho-beta-glucosidase"/>
    <property type="match status" value="1"/>
</dbReference>
<evidence type="ECO:0000256" key="2">
    <source>
        <dbReference type="ARBA" id="ARBA00010838"/>
    </source>
</evidence>
<keyword evidence="8" id="KW-0624">Polysaccharide degradation</keyword>
<dbReference type="InterPro" id="IPR017853">
    <property type="entry name" value="GH"/>
</dbReference>
<evidence type="ECO:0000313" key="14">
    <source>
        <dbReference type="Proteomes" id="UP000008332"/>
    </source>
</evidence>
<dbReference type="Proteomes" id="UP000008332">
    <property type="component" value="Chromosome"/>
</dbReference>
<dbReference type="PANTHER" id="PTHR10353">
    <property type="entry name" value="GLYCOSYL HYDROLASE"/>
    <property type="match status" value="1"/>
</dbReference>
<sequence length="448" mass="49819">MIALMTTTSNSAFPKNFVWGVATSAFQIEGASEADGKGPSIWDDFCRIPGAIQDASDGRVACDHYHRWAADLDLIAGLGVDAYRFSVSWPRVQPLGSGAFNEKGFEFYERLVDGMLARGLKPYLTLNHWDLPSALQATGGWENRDTVQRFVDYACEVARRLGDRVVSICTHNEPWVVAVLGNQIGNFAPGIKSRAVSLQVAHHLLLSHGRALTALRDQGCKSELGIVLNLAPTHAATDSEADQAKARLDDGTGLRWYLDPLLKGEYPADVLAHLGADAPKVLPGDLALIKVPLDFLGINYYMRSVSSAGEPWDVKSSGREITDMGWEVYPQGLTELLLRLHHDYTMPPIYITENGAAFQDEVVDGRVHDLRRQTYIANHIEAVAEAMRQGVRVNGYFVWSLLDNFEWASGYAKRFGIVRVDYDTQERTLKDSALWYRAFLSEQKRKGM</sequence>
<evidence type="ECO:0000256" key="12">
    <source>
        <dbReference type="RuleBase" id="RU361175"/>
    </source>
</evidence>
<proteinExistence type="inferred from homology"/>
<keyword evidence="5" id="KW-0136">Cellulose degradation</keyword>
<evidence type="ECO:0000256" key="8">
    <source>
        <dbReference type="ARBA" id="ARBA00023326"/>
    </source>
</evidence>
<accession>Q21ZG0</accession>
<dbReference type="HOGENOM" id="CLU_001859_1_3_4"/>
<dbReference type="KEGG" id="rfr:Rfer_1102"/>
<dbReference type="Gene3D" id="3.20.20.80">
    <property type="entry name" value="Glycosidases"/>
    <property type="match status" value="1"/>
</dbReference>
<gene>
    <name evidence="13" type="ordered locus">Rfer_1102</name>
</gene>
<dbReference type="InterPro" id="IPR033132">
    <property type="entry name" value="GH_1_N_CS"/>
</dbReference>
<dbReference type="STRING" id="338969.Rfer_1102"/>
<evidence type="ECO:0000313" key="13">
    <source>
        <dbReference type="EMBL" id="ABD68843.1"/>
    </source>
</evidence>
<feature type="binding site" evidence="10">
    <location>
        <position position="399"/>
    </location>
    <ligand>
        <name>substrate</name>
    </ligand>
</feature>
<keyword evidence="6" id="KW-0119">Carbohydrate metabolism</keyword>
<dbReference type="PANTHER" id="PTHR10353:SF36">
    <property type="entry name" value="LP05116P"/>
    <property type="match status" value="1"/>
</dbReference>
<dbReference type="AlphaFoldDB" id="Q21ZG0"/>
<organism evidence="13 14">
    <name type="scientific">Albidiferax ferrireducens (strain ATCC BAA-621 / DSM 15236 / T118)</name>
    <name type="common">Rhodoferax ferrireducens</name>
    <dbReference type="NCBI Taxonomy" id="338969"/>
    <lineage>
        <taxon>Bacteria</taxon>
        <taxon>Pseudomonadati</taxon>
        <taxon>Pseudomonadota</taxon>
        <taxon>Betaproteobacteria</taxon>
        <taxon>Burkholderiales</taxon>
        <taxon>Comamonadaceae</taxon>
        <taxon>Rhodoferax</taxon>
    </lineage>
</organism>
<dbReference type="OrthoDB" id="9765195at2"/>
<feature type="binding site" evidence="10">
    <location>
        <position position="27"/>
    </location>
    <ligand>
        <name>substrate</name>
    </ligand>
</feature>
<evidence type="ECO:0000256" key="3">
    <source>
        <dbReference type="ARBA" id="ARBA00012744"/>
    </source>
</evidence>
<dbReference type="eggNOG" id="COG2723">
    <property type="taxonomic scope" value="Bacteria"/>
</dbReference>
<dbReference type="GO" id="GO:0030245">
    <property type="term" value="P:cellulose catabolic process"/>
    <property type="evidence" value="ECO:0007669"/>
    <property type="project" value="UniProtKB-KW"/>
</dbReference>
<dbReference type="CAZy" id="GH1">
    <property type="family name" value="Glycoside Hydrolase Family 1"/>
</dbReference>
<reference evidence="14" key="1">
    <citation type="submission" date="2006-02" db="EMBL/GenBank/DDBJ databases">
        <title>Complete sequence of chromosome of Rhodoferax ferrireducens DSM 15236.</title>
        <authorList>
            <person name="Copeland A."/>
            <person name="Lucas S."/>
            <person name="Lapidus A."/>
            <person name="Barry K."/>
            <person name="Detter J.C."/>
            <person name="Glavina del Rio T."/>
            <person name="Hammon N."/>
            <person name="Israni S."/>
            <person name="Pitluck S."/>
            <person name="Brettin T."/>
            <person name="Bruce D."/>
            <person name="Han C."/>
            <person name="Tapia R."/>
            <person name="Gilna P."/>
            <person name="Kiss H."/>
            <person name="Schmutz J."/>
            <person name="Larimer F."/>
            <person name="Land M."/>
            <person name="Kyrpides N."/>
            <person name="Ivanova N."/>
            <person name="Richardson P."/>
        </authorList>
    </citation>
    <scope>NUCLEOTIDE SEQUENCE [LARGE SCALE GENOMIC DNA]</scope>
    <source>
        <strain evidence="14">ATCC BAA-621 / DSM 15236 / T118</strain>
    </source>
</reference>
<dbReference type="EMBL" id="CP000267">
    <property type="protein sequence ID" value="ABD68843.1"/>
    <property type="molecule type" value="Genomic_DNA"/>
</dbReference>
<feature type="active site" description="Nucleophile" evidence="9 11">
    <location>
        <position position="353"/>
    </location>
</feature>
<feature type="binding site" evidence="10">
    <location>
        <begin position="406"/>
        <end position="407"/>
    </location>
    <ligand>
        <name>substrate</name>
    </ligand>
</feature>
<dbReference type="NCBIfam" id="TIGR03356">
    <property type="entry name" value="BGL"/>
    <property type="match status" value="1"/>
</dbReference>
<dbReference type="PROSITE" id="PS00653">
    <property type="entry name" value="GLYCOSYL_HYDROL_F1_2"/>
    <property type="match status" value="1"/>
</dbReference>
<keyword evidence="7 12" id="KW-0326">Glycosidase</keyword>
<dbReference type="InterPro" id="IPR001360">
    <property type="entry name" value="Glyco_hydro_1"/>
</dbReference>
<comment type="catalytic activity">
    <reaction evidence="1 12">
        <text>Hydrolysis of terminal, non-reducing beta-D-glucosyl residues with release of beta-D-glucose.</text>
        <dbReference type="EC" id="3.2.1.21"/>
    </reaction>
</comment>
<evidence type="ECO:0000256" key="9">
    <source>
        <dbReference type="PIRSR" id="PIRSR617736-1"/>
    </source>
</evidence>
<keyword evidence="4 12" id="KW-0378">Hydrolase</keyword>
<dbReference type="PROSITE" id="PS00572">
    <property type="entry name" value="GLYCOSYL_HYDROL_F1_1"/>
    <property type="match status" value="1"/>
</dbReference>
<dbReference type="Pfam" id="PF00232">
    <property type="entry name" value="Glyco_hydro_1"/>
    <property type="match status" value="1"/>
</dbReference>
<dbReference type="PRINTS" id="PR00131">
    <property type="entry name" value="GLHYDRLASE1"/>
</dbReference>
<dbReference type="EC" id="3.2.1.21" evidence="3 12"/>
<evidence type="ECO:0000256" key="11">
    <source>
        <dbReference type="PROSITE-ProRule" id="PRU10055"/>
    </source>
</evidence>
<feature type="active site" description="Proton donor" evidence="9">
    <location>
        <position position="173"/>
    </location>
</feature>
<dbReference type="InterPro" id="IPR018120">
    <property type="entry name" value="Glyco_hydro_1_AS"/>
</dbReference>
<comment type="similarity">
    <text evidence="2 12">Belongs to the glycosyl hydrolase 1 family.</text>
</comment>
<evidence type="ECO:0000256" key="10">
    <source>
        <dbReference type="PIRSR" id="PIRSR617736-2"/>
    </source>
</evidence>
<dbReference type="GO" id="GO:0008422">
    <property type="term" value="F:beta-glucosidase activity"/>
    <property type="evidence" value="ECO:0007669"/>
    <property type="project" value="UniProtKB-EC"/>
</dbReference>
<evidence type="ECO:0000256" key="4">
    <source>
        <dbReference type="ARBA" id="ARBA00022801"/>
    </source>
</evidence>
<evidence type="ECO:0000256" key="7">
    <source>
        <dbReference type="ARBA" id="ARBA00023295"/>
    </source>
</evidence>
<evidence type="ECO:0000256" key="6">
    <source>
        <dbReference type="ARBA" id="ARBA00023277"/>
    </source>
</evidence>
<evidence type="ECO:0000256" key="1">
    <source>
        <dbReference type="ARBA" id="ARBA00000448"/>
    </source>
</evidence>
<dbReference type="InterPro" id="IPR017736">
    <property type="entry name" value="Glyco_hydro_1_beta-glucosidase"/>
</dbReference>
<name>Q21ZG0_ALBFT</name>